<dbReference type="InterPro" id="IPR044713">
    <property type="entry name" value="DNJA1/2-like"/>
</dbReference>
<dbReference type="PANTHER" id="PTHR43888">
    <property type="entry name" value="DNAJ-LIKE-2, ISOFORM A-RELATED"/>
    <property type="match status" value="1"/>
</dbReference>
<comment type="caution">
    <text evidence="7">The sequence shown here is derived from an EMBL/GenBank/DDBJ whole genome shotgun (WGS) entry which is preliminary data.</text>
</comment>
<feature type="region of interest" description="Disordered" evidence="5">
    <location>
        <begin position="138"/>
        <end position="250"/>
    </location>
</feature>
<keyword evidence="1" id="KW-0479">Metal-binding</keyword>
<dbReference type="GO" id="GO:0051082">
    <property type="term" value="F:unfolded protein binding"/>
    <property type="evidence" value="ECO:0007669"/>
    <property type="project" value="InterPro"/>
</dbReference>
<evidence type="ECO:0000256" key="3">
    <source>
        <dbReference type="ARBA" id="ARBA00022771"/>
    </source>
</evidence>
<feature type="compositionally biased region" description="Low complexity" evidence="5">
    <location>
        <begin position="217"/>
        <end position="227"/>
    </location>
</feature>
<dbReference type="InterPro" id="IPR008971">
    <property type="entry name" value="HSP40/DnaJ_pept-bd"/>
</dbReference>
<dbReference type="Gene3D" id="2.60.260.20">
    <property type="entry name" value="Urease metallochaperone UreE, N-terminal domain"/>
    <property type="match status" value="2"/>
</dbReference>
<evidence type="ECO:0000256" key="1">
    <source>
        <dbReference type="ARBA" id="ARBA00022723"/>
    </source>
</evidence>
<protein>
    <submittedName>
        <fullName evidence="7">DnaJ C terminal domain-containing protein</fullName>
    </submittedName>
</protein>
<dbReference type="EMBL" id="JAEFCI010004571">
    <property type="protein sequence ID" value="KAG5460871.1"/>
    <property type="molecule type" value="Genomic_DNA"/>
</dbReference>
<evidence type="ECO:0000313" key="8">
    <source>
        <dbReference type="Proteomes" id="UP000673691"/>
    </source>
</evidence>
<evidence type="ECO:0000256" key="4">
    <source>
        <dbReference type="ARBA" id="ARBA00022833"/>
    </source>
</evidence>
<evidence type="ECO:0000259" key="6">
    <source>
        <dbReference type="Pfam" id="PF01556"/>
    </source>
</evidence>
<dbReference type="GO" id="GO:0008270">
    <property type="term" value="F:zinc ion binding"/>
    <property type="evidence" value="ECO:0007669"/>
    <property type="project" value="UniProtKB-KW"/>
</dbReference>
<dbReference type="AlphaFoldDB" id="A0A8H7ZWM6"/>
<accession>A0A8H7ZWM6</accession>
<feature type="domain" description="Chaperone DnaJ C-terminal" evidence="6">
    <location>
        <begin position="1"/>
        <end position="118"/>
    </location>
</feature>
<dbReference type="FunFam" id="2.60.260.20:FF:000003">
    <property type="entry name" value="DnaJ subfamily A member 2"/>
    <property type="match status" value="1"/>
</dbReference>
<dbReference type="OrthoDB" id="550424at2759"/>
<dbReference type="CDD" id="cd10747">
    <property type="entry name" value="DnaJ_C"/>
    <property type="match status" value="1"/>
</dbReference>
<name>A0A8H7ZWM6_9FUNG</name>
<evidence type="ECO:0000313" key="7">
    <source>
        <dbReference type="EMBL" id="KAG5460871.1"/>
    </source>
</evidence>
<sequence length="250" mass="26460">MSDGQRIVLHGKGDQAPGFDPSDVIVVIRQQPKPHPTFQREGADLLANVTVSLSEALTGFSRVVLTHLDGRGIHASSPAGSVIRPGDVRVVREEGMPVHRRGTSARGDLYLKFFVEFPEPNWVPADLLSQLRSILPSKRRGEQRERSQDGSPAAPAAPAGKKKKRSRTAKRGSAPDAPPSDAPAENGGGDGSGNRGGGGGDGPVVDEVDMEPADFGSKAASSSSSSAYREHYSSEEEDEDEDDGVQCAQQ</sequence>
<organism evidence="7 8">
    <name type="scientific">Olpidium bornovanus</name>
    <dbReference type="NCBI Taxonomy" id="278681"/>
    <lineage>
        <taxon>Eukaryota</taxon>
        <taxon>Fungi</taxon>
        <taxon>Fungi incertae sedis</taxon>
        <taxon>Olpidiomycota</taxon>
        <taxon>Olpidiomycotina</taxon>
        <taxon>Olpidiomycetes</taxon>
        <taxon>Olpidiales</taxon>
        <taxon>Olpidiaceae</taxon>
        <taxon>Olpidium</taxon>
    </lineage>
</organism>
<keyword evidence="4" id="KW-0862">Zinc</keyword>
<evidence type="ECO:0000256" key="5">
    <source>
        <dbReference type="SAM" id="MobiDB-lite"/>
    </source>
</evidence>
<feature type="compositionally biased region" description="Gly residues" evidence="5">
    <location>
        <begin position="186"/>
        <end position="202"/>
    </location>
</feature>
<gene>
    <name evidence="7" type="ORF">BJ554DRAFT_7031</name>
</gene>
<dbReference type="SUPFAM" id="SSF49493">
    <property type="entry name" value="HSP40/DnaJ peptide-binding domain"/>
    <property type="match status" value="1"/>
</dbReference>
<feature type="compositionally biased region" description="Acidic residues" evidence="5">
    <location>
        <begin position="235"/>
        <end position="244"/>
    </location>
</feature>
<keyword evidence="8" id="KW-1185">Reference proteome</keyword>
<dbReference type="Pfam" id="PF01556">
    <property type="entry name" value="DnaJ_C"/>
    <property type="match status" value="1"/>
</dbReference>
<feature type="compositionally biased region" description="Basic and acidic residues" evidence="5">
    <location>
        <begin position="139"/>
        <end position="148"/>
    </location>
</feature>
<dbReference type="GO" id="GO:0030544">
    <property type="term" value="F:Hsp70 protein binding"/>
    <property type="evidence" value="ECO:0007669"/>
    <property type="project" value="InterPro"/>
</dbReference>
<proteinExistence type="predicted"/>
<keyword evidence="3" id="KW-0863">Zinc-finger</keyword>
<dbReference type="InterPro" id="IPR002939">
    <property type="entry name" value="DnaJ_C"/>
</dbReference>
<feature type="compositionally biased region" description="Basic residues" evidence="5">
    <location>
        <begin position="160"/>
        <end position="170"/>
    </location>
</feature>
<reference evidence="7 8" key="1">
    <citation type="journal article" name="Sci. Rep.">
        <title>Genome-scale phylogenetic analyses confirm Olpidium as the closest living zoosporic fungus to the non-flagellated, terrestrial fungi.</title>
        <authorList>
            <person name="Chang Y."/>
            <person name="Rochon D."/>
            <person name="Sekimoto S."/>
            <person name="Wang Y."/>
            <person name="Chovatia M."/>
            <person name="Sandor L."/>
            <person name="Salamov A."/>
            <person name="Grigoriev I.V."/>
            <person name="Stajich J.E."/>
            <person name="Spatafora J.W."/>
        </authorList>
    </citation>
    <scope>NUCLEOTIDE SEQUENCE [LARGE SCALE GENOMIC DNA]</scope>
    <source>
        <strain evidence="7">S191</strain>
    </source>
</reference>
<dbReference type="GO" id="GO:0006457">
    <property type="term" value="P:protein folding"/>
    <property type="evidence" value="ECO:0007669"/>
    <property type="project" value="InterPro"/>
</dbReference>
<keyword evidence="2" id="KW-0677">Repeat</keyword>
<evidence type="ECO:0000256" key="2">
    <source>
        <dbReference type="ARBA" id="ARBA00022737"/>
    </source>
</evidence>
<dbReference type="Proteomes" id="UP000673691">
    <property type="component" value="Unassembled WGS sequence"/>
</dbReference>